<dbReference type="PANTHER" id="PTHR47099">
    <property type="entry name" value="METHYLCOBAMIDE:COM METHYLTRANSFERASE MTBA"/>
    <property type="match status" value="1"/>
</dbReference>
<dbReference type="Pfam" id="PF01208">
    <property type="entry name" value="URO-D"/>
    <property type="match status" value="1"/>
</dbReference>
<keyword evidence="3" id="KW-1185">Reference proteome</keyword>
<dbReference type="PANTHER" id="PTHR47099:SF1">
    <property type="entry name" value="METHYLCOBAMIDE:COM METHYLTRANSFERASE MTBA"/>
    <property type="match status" value="1"/>
</dbReference>
<sequence>MTSRERVLTSCNHQEPDRIPIDFGGHRSSGIMALAYRDLRKALGLPDSPLYVYDFIQQLAIVEDDVLDFFGVDVVDVGYLYYKNEWYWKDWVLPDGTPCKIPAFIEVEKTDEGWIVRGDEGQPICVQRPGCLYFEQCYFPLLENPDQEFERLEYYLKQIMWFRLGTPPAPAGFDDEGLRIHRENAARVRRSTNRAIYAAFGGNLLETAQFAFRMDNFLTEIALNPPRVHRFLDKLVAYHLANLEKYLDAVGPYVDIIGFGDDLGMQTGPQISPKMYREFFKPRHTLLWQTVKKKYPHLKVALHCCGSIYQLLPDLIEAGLDIIQPVQIAAKDMEPERLKREFGKDIVFWGGGCDTQTVLPFATPQEVREHVRRNLQAFAPAGGYVFQQVHNIMAGVPPQNIIAMFEEVHNFRY</sequence>
<dbReference type="SUPFAM" id="SSF51726">
    <property type="entry name" value="UROD/MetE-like"/>
    <property type="match status" value="1"/>
</dbReference>
<dbReference type="InterPro" id="IPR000257">
    <property type="entry name" value="Uroporphyrinogen_deCOase"/>
</dbReference>
<gene>
    <name evidence="2" type="ORF">QBE54_01985</name>
</gene>
<protein>
    <submittedName>
        <fullName evidence="2">Uroporphyrinogen decarboxylase family protein</fullName>
    </submittedName>
</protein>
<dbReference type="EMBL" id="CP121689">
    <property type="protein sequence ID" value="WZL76526.1"/>
    <property type="molecule type" value="Genomic_DNA"/>
</dbReference>
<evidence type="ECO:0000313" key="3">
    <source>
        <dbReference type="Proteomes" id="UP001461341"/>
    </source>
</evidence>
<evidence type="ECO:0000313" key="2">
    <source>
        <dbReference type="EMBL" id="WZL76526.1"/>
    </source>
</evidence>
<evidence type="ECO:0000259" key="1">
    <source>
        <dbReference type="Pfam" id="PF01208"/>
    </source>
</evidence>
<feature type="domain" description="Uroporphyrinogen decarboxylase (URO-D)" evidence="1">
    <location>
        <begin position="178"/>
        <end position="410"/>
    </location>
</feature>
<dbReference type="Proteomes" id="UP001461341">
    <property type="component" value="Chromosome"/>
</dbReference>
<proteinExistence type="predicted"/>
<reference evidence="2 3" key="1">
    <citation type="submission" date="2023-03" db="EMBL/GenBank/DDBJ databases">
        <title>Novel Species.</title>
        <authorList>
            <person name="Ma S."/>
        </authorList>
    </citation>
    <scope>NUCLEOTIDE SEQUENCE [LARGE SCALE GENOMIC DNA]</scope>
    <source>
        <strain evidence="2 3">B11</strain>
    </source>
</reference>
<dbReference type="RefSeq" id="WP_369018690.1">
    <property type="nucleotide sequence ID" value="NZ_CP121689.1"/>
</dbReference>
<organism evidence="2 3">
    <name type="scientific">Thermatribacter velox</name>
    <dbReference type="NCBI Taxonomy" id="3039681"/>
    <lineage>
        <taxon>Bacteria</taxon>
        <taxon>Pseudomonadati</taxon>
        <taxon>Atribacterota</taxon>
        <taxon>Atribacteria</taxon>
        <taxon>Atribacterales</taxon>
        <taxon>Thermatribacteraceae</taxon>
        <taxon>Thermatribacter</taxon>
    </lineage>
</organism>
<accession>A0ABZ2YE12</accession>
<name>A0ABZ2YE12_9BACT</name>
<dbReference type="Gene3D" id="3.20.20.210">
    <property type="match status" value="1"/>
</dbReference>
<dbReference type="InterPro" id="IPR038071">
    <property type="entry name" value="UROD/MetE-like_sf"/>
</dbReference>
<dbReference type="InterPro" id="IPR052024">
    <property type="entry name" value="Methanogen_methyltrans"/>
</dbReference>